<dbReference type="GO" id="GO:0016020">
    <property type="term" value="C:membrane"/>
    <property type="evidence" value="ECO:0007669"/>
    <property type="project" value="InterPro"/>
</dbReference>
<feature type="transmembrane region" description="Helical" evidence="4">
    <location>
        <begin position="401"/>
        <end position="431"/>
    </location>
</feature>
<evidence type="ECO:0000256" key="4">
    <source>
        <dbReference type="SAM" id="Phobius"/>
    </source>
</evidence>
<dbReference type="AlphaFoldDB" id="A0A8A7K6G9"/>
<dbReference type="PIRSF" id="PIRSF005690">
    <property type="entry name" value="GerBA"/>
    <property type="match status" value="1"/>
</dbReference>
<proteinExistence type="inferred from homology"/>
<evidence type="ECO:0000256" key="1">
    <source>
        <dbReference type="ARBA" id="ARBA00005278"/>
    </source>
</evidence>
<feature type="compositionally biased region" description="Basic and acidic residues" evidence="3">
    <location>
        <begin position="515"/>
        <end position="534"/>
    </location>
</feature>
<dbReference type="Proteomes" id="UP000665020">
    <property type="component" value="Chromosome"/>
</dbReference>
<dbReference type="InterPro" id="IPR004995">
    <property type="entry name" value="Spore_Ger"/>
</dbReference>
<keyword evidence="6" id="KW-1185">Reference proteome</keyword>
<dbReference type="KEGG" id="ifn:GM661_04920"/>
<keyword evidence="4" id="KW-0812">Transmembrane</keyword>
<keyword evidence="2 4" id="KW-0472">Membrane</keyword>
<evidence type="ECO:0000313" key="5">
    <source>
        <dbReference type="EMBL" id="QTL97373.1"/>
    </source>
</evidence>
<comment type="similarity">
    <text evidence="1">Belongs to the GerABKA family.</text>
</comment>
<feature type="transmembrane region" description="Helical" evidence="4">
    <location>
        <begin position="443"/>
        <end position="466"/>
    </location>
</feature>
<organism evidence="5 6">
    <name type="scientific">Iocasia fonsfrigidae</name>
    <dbReference type="NCBI Taxonomy" id="2682810"/>
    <lineage>
        <taxon>Bacteria</taxon>
        <taxon>Bacillati</taxon>
        <taxon>Bacillota</taxon>
        <taxon>Clostridia</taxon>
        <taxon>Halanaerobiales</taxon>
        <taxon>Halanaerobiaceae</taxon>
        <taxon>Iocasia</taxon>
    </lineage>
</organism>
<feature type="transmembrane region" description="Helical" evidence="4">
    <location>
        <begin position="362"/>
        <end position="380"/>
    </location>
</feature>
<dbReference type="GO" id="GO:0009847">
    <property type="term" value="P:spore germination"/>
    <property type="evidence" value="ECO:0007669"/>
    <property type="project" value="InterPro"/>
</dbReference>
<dbReference type="RefSeq" id="WP_230869003.1">
    <property type="nucleotide sequence ID" value="NZ_CP046640.1"/>
</dbReference>
<gene>
    <name evidence="5" type="ORF">GM661_04920</name>
</gene>
<feature type="transmembrane region" description="Helical" evidence="4">
    <location>
        <begin position="320"/>
        <end position="342"/>
    </location>
</feature>
<name>A0A8A7K6G9_9FIRM</name>
<reference evidence="5" key="1">
    <citation type="submission" date="2019-12" db="EMBL/GenBank/DDBJ databases">
        <authorList>
            <person name="zhang j."/>
            <person name="sun C.M."/>
        </authorList>
    </citation>
    <scope>NUCLEOTIDE SEQUENCE</scope>
    <source>
        <strain evidence="5">NS-1</strain>
    </source>
</reference>
<dbReference type="EMBL" id="CP046640">
    <property type="protein sequence ID" value="QTL97373.1"/>
    <property type="molecule type" value="Genomic_DNA"/>
</dbReference>
<dbReference type="PANTHER" id="PTHR22550:SF5">
    <property type="entry name" value="LEUCINE ZIPPER PROTEIN 4"/>
    <property type="match status" value="1"/>
</dbReference>
<sequence length="542" mass="60081">MLRKLLRKLRFIELLRNENNEEGDQEVVADIQVAKKLQENLSYIEKRLGKSSDFVCRKIRLGSKDKIEAAIVYIEGLVDKTSISENILRPLMIDTRLVANEDTAVNIVKVIETNTITSGDIRYTADLDCLIDSLLTGETGILINSSKKALIIATRGWEARGIQQPETEVVVRGPREGFTETLRTNTSQLRRKIHNPNLIFEAMKLGKQTKTEICIAYIKGLVNDKLIEEIKRRLESIETDAILESGYIEEFIEDAPFSPFPTIANTERPDVAAAKMLEGRAAILVDGTPFVLTVPMLFVESLQIAEDYYSRPFYTTIIRWIRIISLFISILLPATYVALATFHQEIIPTPLLITMIAASEGTPFPVLVAAIFMGIVFEILREAGVRLPRPVGQAVSIVGALVIGEAAVSAGLISAPLVIMVALTAISSFVVSSQADAATVLRFILVILAGSLGAFGIIIGLLGLLIHMTSLRSFGTPYLSPLAPLSLRDLKDVLVRSPLWAMFTRPRTIAWQDPQRQDFRMMPHPPQDRDKSEAEVDSSDNE</sequence>
<evidence type="ECO:0000313" key="6">
    <source>
        <dbReference type="Proteomes" id="UP000665020"/>
    </source>
</evidence>
<dbReference type="PANTHER" id="PTHR22550">
    <property type="entry name" value="SPORE GERMINATION PROTEIN"/>
    <property type="match status" value="1"/>
</dbReference>
<feature type="region of interest" description="Disordered" evidence="3">
    <location>
        <begin position="514"/>
        <end position="542"/>
    </location>
</feature>
<protein>
    <submittedName>
        <fullName evidence="5">Spore germination protein</fullName>
    </submittedName>
</protein>
<keyword evidence="4" id="KW-1133">Transmembrane helix</keyword>
<dbReference type="InterPro" id="IPR050768">
    <property type="entry name" value="UPF0353/GerABKA_families"/>
</dbReference>
<accession>A0A8A7K6G9</accession>
<evidence type="ECO:0000256" key="2">
    <source>
        <dbReference type="ARBA" id="ARBA00023136"/>
    </source>
</evidence>
<dbReference type="Pfam" id="PF03323">
    <property type="entry name" value="GerA"/>
    <property type="match status" value="1"/>
</dbReference>
<evidence type="ECO:0000256" key="3">
    <source>
        <dbReference type="SAM" id="MobiDB-lite"/>
    </source>
</evidence>